<dbReference type="Proteomes" id="UP000652763">
    <property type="component" value="Unassembled WGS sequence"/>
</dbReference>
<accession>A0ABR8YFQ5</accession>
<gene>
    <name evidence="3" type="ORF">H9638_04490</name>
</gene>
<feature type="transmembrane region" description="Helical" evidence="1">
    <location>
        <begin position="271"/>
        <end position="289"/>
    </location>
</feature>
<dbReference type="RefSeq" id="WP_191746011.1">
    <property type="nucleotide sequence ID" value="NZ_JACSQC010000002.1"/>
</dbReference>
<evidence type="ECO:0000256" key="2">
    <source>
        <dbReference type="SAM" id="SignalP"/>
    </source>
</evidence>
<evidence type="ECO:0000313" key="4">
    <source>
        <dbReference type="Proteomes" id="UP000652763"/>
    </source>
</evidence>
<sequence>MHSSSRTVVPLGARAGLAALACGLLAAASLASAPAASAADDFLQISLDGRTFGTSAAGSVFADGARLVPGATSTASVWVRNTGPEPAFLTAAALSTAMDPELAGHLAVRSSAADAPATGQAVIGPAGSCTDLDLDLAIPAGGTRQVELAAGLQLDTPNAARSKQGSFDLLLLLDSAGTGRSACDAAAEPVRPIQVPSPAAGQPQLPAGAAALPGSSTVLVAAVPAAGPAALQPAETVPVPGAVPSGSTDAPPEITAAAFIESTVEPIIRTWQGTLMVLLTAAFFAAAAVRTRITRRTP</sequence>
<reference evidence="3 4" key="1">
    <citation type="submission" date="2020-08" db="EMBL/GenBank/DDBJ databases">
        <title>A Genomic Blueprint of the Chicken Gut Microbiome.</title>
        <authorList>
            <person name="Gilroy R."/>
            <person name="Ravi A."/>
            <person name="Getino M."/>
            <person name="Pursley I."/>
            <person name="Horton D.L."/>
            <person name="Alikhan N.-F."/>
            <person name="Baker D."/>
            <person name="Gharbi K."/>
            <person name="Hall N."/>
            <person name="Watson M."/>
            <person name="Adriaenssens E.M."/>
            <person name="Foster-Nyarko E."/>
            <person name="Jarju S."/>
            <person name="Secka A."/>
            <person name="Antonio M."/>
            <person name="Oren A."/>
            <person name="Chaudhuri R."/>
            <person name="La Ragione R.M."/>
            <person name="Hildebrand F."/>
            <person name="Pallen M.J."/>
        </authorList>
    </citation>
    <scope>NUCLEOTIDE SEQUENCE [LARGE SCALE GENOMIC DNA]</scope>
    <source>
        <strain evidence="3 4">Sa2BUA2</strain>
    </source>
</reference>
<organism evidence="3 4">
    <name type="scientific">Arthrobacter pullicola</name>
    <dbReference type="NCBI Taxonomy" id="2762224"/>
    <lineage>
        <taxon>Bacteria</taxon>
        <taxon>Bacillati</taxon>
        <taxon>Actinomycetota</taxon>
        <taxon>Actinomycetes</taxon>
        <taxon>Micrococcales</taxon>
        <taxon>Micrococcaceae</taxon>
        <taxon>Arthrobacter</taxon>
    </lineage>
</organism>
<evidence type="ECO:0000256" key="1">
    <source>
        <dbReference type="SAM" id="Phobius"/>
    </source>
</evidence>
<protein>
    <submittedName>
        <fullName evidence="3">Uncharacterized protein</fullName>
    </submittedName>
</protein>
<keyword evidence="4" id="KW-1185">Reference proteome</keyword>
<name>A0ABR8YFQ5_9MICC</name>
<proteinExistence type="predicted"/>
<keyword evidence="2" id="KW-0732">Signal</keyword>
<feature type="chain" id="PRO_5046344570" evidence="2">
    <location>
        <begin position="39"/>
        <end position="298"/>
    </location>
</feature>
<comment type="caution">
    <text evidence="3">The sequence shown here is derived from an EMBL/GenBank/DDBJ whole genome shotgun (WGS) entry which is preliminary data.</text>
</comment>
<keyword evidence="1" id="KW-0812">Transmembrane</keyword>
<keyword evidence="1" id="KW-0472">Membrane</keyword>
<feature type="signal peptide" evidence="2">
    <location>
        <begin position="1"/>
        <end position="38"/>
    </location>
</feature>
<evidence type="ECO:0000313" key="3">
    <source>
        <dbReference type="EMBL" id="MBD8043066.1"/>
    </source>
</evidence>
<dbReference type="EMBL" id="JACSQC010000002">
    <property type="protein sequence ID" value="MBD8043066.1"/>
    <property type="molecule type" value="Genomic_DNA"/>
</dbReference>
<keyword evidence="1" id="KW-1133">Transmembrane helix</keyword>